<dbReference type="RefSeq" id="WP_144278464.1">
    <property type="nucleotide sequence ID" value="NZ_CP041730.1"/>
</dbReference>
<organism evidence="4 5">
    <name type="scientific">Chitinimonas arctica</name>
    <dbReference type="NCBI Taxonomy" id="2594795"/>
    <lineage>
        <taxon>Bacteria</taxon>
        <taxon>Pseudomonadati</taxon>
        <taxon>Pseudomonadota</taxon>
        <taxon>Betaproteobacteria</taxon>
        <taxon>Neisseriales</taxon>
        <taxon>Chitinibacteraceae</taxon>
        <taxon>Chitinimonas</taxon>
    </lineage>
</organism>
<dbReference type="PROSITE" id="PS51459">
    <property type="entry name" value="FIDO"/>
    <property type="match status" value="1"/>
</dbReference>
<dbReference type="GO" id="GO:0005524">
    <property type="term" value="F:ATP binding"/>
    <property type="evidence" value="ECO:0007669"/>
    <property type="project" value="UniProtKB-KW"/>
</dbReference>
<dbReference type="Proteomes" id="UP000317550">
    <property type="component" value="Chromosome"/>
</dbReference>
<dbReference type="Gene3D" id="1.10.3290.10">
    <property type="entry name" value="Fido-like domain"/>
    <property type="match status" value="1"/>
</dbReference>
<reference evidence="5" key="1">
    <citation type="submission" date="2019-07" db="EMBL/GenBank/DDBJ databases">
        <title>Chitinimonas sp. nov., isolated from Ny-Alesund, arctica soil.</title>
        <authorList>
            <person name="Xu Q."/>
            <person name="Peng F."/>
        </authorList>
    </citation>
    <scope>NUCLEOTIDE SEQUENCE [LARGE SCALE GENOMIC DNA]</scope>
    <source>
        <strain evidence="5">R3-44</strain>
    </source>
</reference>
<proteinExistence type="predicted"/>
<dbReference type="EMBL" id="CP041730">
    <property type="protein sequence ID" value="QDQ27071.1"/>
    <property type="molecule type" value="Genomic_DNA"/>
</dbReference>
<dbReference type="InterPro" id="IPR003812">
    <property type="entry name" value="Fido"/>
</dbReference>
<feature type="domain" description="Fido" evidence="3">
    <location>
        <begin position="185"/>
        <end position="341"/>
    </location>
</feature>
<gene>
    <name evidence="4" type="ORF">FNU76_12255</name>
</gene>
<dbReference type="OrthoDB" id="9813719at2"/>
<evidence type="ECO:0000256" key="1">
    <source>
        <dbReference type="PIRSR" id="PIRSR640198-1"/>
    </source>
</evidence>
<feature type="binding site" evidence="2">
    <location>
        <begin position="283"/>
        <end position="290"/>
    </location>
    <ligand>
        <name>ATP</name>
        <dbReference type="ChEBI" id="CHEBI:30616"/>
    </ligand>
</feature>
<dbReference type="PANTHER" id="PTHR13504">
    <property type="entry name" value="FIDO DOMAIN-CONTAINING PROTEIN DDB_G0283145"/>
    <property type="match status" value="1"/>
</dbReference>
<protein>
    <submittedName>
        <fullName evidence="4">Fic family protein</fullName>
    </submittedName>
</protein>
<evidence type="ECO:0000313" key="4">
    <source>
        <dbReference type="EMBL" id="QDQ27071.1"/>
    </source>
</evidence>
<sequence length="458" mass="52931">MKNIAKAPVWDGPIDEAGVESLLVLARKYRAYDDKGRYLHWHEFRFRPTEDDRKVAWWAVKFARLQLLRPIGLAAEHGKSFLLCMPDPMQRILHRIDRMCPLQDEELFSDEAPLTVNRYDKLYYLATSLLEEAITSSQLEGASTTRRIAKEMLREGRQPRNKSEQMIFNNFELMQAVKENGQNPLSLELIKEFHRIAIDKCGENNAVPGELRLTDDVYIEDLEGEVFHTPPKATLLERRLERLCRFANMNHDGEGGEANFFLHPIVKATILHFMIGYEHPFADGNGRTARAIFYWHMLKCGYSVFEFISISRLLNLAPLKYFRAFLYVEDDDFDLTYFVAHQLDVVDRAVQGFLDYVKEKKRERLEFTSQLKSLGAKGDFNYRQLELLRSMRKHPGKPYTAKEVAFDYNVSANTAREDLKRIAQFGYAVEAQVAGTKERAYIALAGLPSGQSDLRRAV</sequence>
<accession>A0A516SFX8</accession>
<feature type="active site" evidence="1">
    <location>
        <position position="279"/>
    </location>
</feature>
<keyword evidence="2" id="KW-0067">ATP-binding</keyword>
<dbReference type="KEGG" id="cari:FNU76_12255"/>
<dbReference type="Pfam" id="PF02661">
    <property type="entry name" value="Fic"/>
    <property type="match status" value="1"/>
</dbReference>
<dbReference type="PANTHER" id="PTHR13504:SF38">
    <property type="entry name" value="FIDO DOMAIN-CONTAINING PROTEIN"/>
    <property type="match status" value="1"/>
</dbReference>
<dbReference type="AlphaFoldDB" id="A0A516SFX8"/>
<evidence type="ECO:0000256" key="2">
    <source>
        <dbReference type="PIRSR" id="PIRSR640198-2"/>
    </source>
</evidence>
<evidence type="ECO:0000313" key="5">
    <source>
        <dbReference type="Proteomes" id="UP000317550"/>
    </source>
</evidence>
<keyword evidence="5" id="KW-1185">Reference proteome</keyword>
<keyword evidence="2" id="KW-0547">Nucleotide-binding</keyword>
<name>A0A516SFX8_9NEIS</name>
<evidence type="ECO:0000259" key="3">
    <source>
        <dbReference type="PROSITE" id="PS51459"/>
    </source>
</evidence>
<dbReference type="InterPro" id="IPR036597">
    <property type="entry name" value="Fido-like_dom_sf"/>
</dbReference>
<dbReference type="InterPro" id="IPR040198">
    <property type="entry name" value="Fido_containing"/>
</dbReference>
<dbReference type="SUPFAM" id="SSF140931">
    <property type="entry name" value="Fic-like"/>
    <property type="match status" value="1"/>
</dbReference>